<dbReference type="InterPro" id="IPR027417">
    <property type="entry name" value="P-loop_NTPase"/>
</dbReference>
<reference evidence="2" key="1">
    <citation type="submission" date="2021-03" db="EMBL/GenBank/DDBJ databases">
        <authorList>
            <person name="Li Z."/>
            <person name="Yang C."/>
        </authorList>
    </citation>
    <scope>NUCLEOTIDE SEQUENCE</scope>
    <source>
        <strain evidence="2">Dzin_1.0</strain>
        <tissue evidence="2">Leaf</tissue>
    </source>
</reference>
<dbReference type="GO" id="GO:0003689">
    <property type="term" value="F:DNA clamp loader activity"/>
    <property type="evidence" value="ECO:0007669"/>
    <property type="project" value="TreeGrafter"/>
</dbReference>
<feature type="region of interest" description="Disordered" evidence="1">
    <location>
        <begin position="1"/>
        <end position="56"/>
    </location>
</feature>
<accession>A0A9D5CCS1</accession>
<organism evidence="2 3">
    <name type="scientific">Dioscorea zingiberensis</name>
    <dbReference type="NCBI Taxonomy" id="325984"/>
    <lineage>
        <taxon>Eukaryota</taxon>
        <taxon>Viridiplantae</taxon>
        <taxon>Streptophyta</taxon>
        <taxon>Embryophyta</taxon>
        <taxon>Tracheophyta</taxon>
        <taxon>Spermatophyta</taxon>
        <taxon>Magnoliopsida</taxon>
        <taxon>Liliopsida</taxon>
        <taxon>Dioscoreales</taxon>
        <taxon>Dioscoreaceae</taxon>
        <taxon>Dioscorea</taxon>
    </lineage>
</organism>
<dbReference type="OrthoDB" id="761538at2759"/>
<proteinExistence type="predicted"/>
<dbReference type="GO" id="GO:0005663">
    <property type="term" value="C:DNA replication factor C complex"/>
    <property type="evidence" value="ECO:0007669"/>
    <property type="project" value="TreeGrafter"/>
</dbReference>
<comment type="caution">
    <text evidence="2">The sequence shown here is derived from an EMBL/GenBank/DDBJ whole genome shotgun (WGS) entry which is preliminary data.</text>
</comment>
<evidence type="ECO:0000313" key="3">
    <source>
        <dbReference type="Proteomes" id="UP001085076"/>
    </source>
</evidence>
<keyword evidence="3" id="KW-1185">Reference proteome</keyword>
<protein>
    <recommendedName>
        <fullName evidence="4">Replication factor C subunit 3</fullName>
    </recommendedName>
</protein>
<dbReference type="AlphaFoldDB" id="A0A9D5CCS1"/>
<dbReference type="PANTHER" id="PTHR11669:SF52">
    <property type="entry name" value="OS10G0574500 PROTEIN"/>
    <property type="match status" value="1"/>
</dbReference>
<dbReference type="FunFam" id="3.40.50.300:FF:001503">
    <property type="entry name" value="Replication factor C subunit 3"/>
    <property type="match status" value="1"/>
</dbReference>
<dbReference type="Gene3D" id="1.10.8.60">
    <property type="match status" value="1"/>
</dbReference>
<dbReference type="SUPFAM" id="SSF52540">
    <property type="entry name" value="P-loop containing nucleoside triphosphate hydrolases"/>
    <property type="match status" value="1"/>
</dbReference>
<dbReference type="Gene3D" id="1.20.272.10">
    <property type="match status" value="1"/>
</dbReference>
<feature type="region of interest" description="Disordered" evidence="1">
    <location>
        <begin position="105"/>
        <end position="141"/>
    </location>
</feature>
<dbReference type="EMBL" id="JAGGNH010000005">
    <property type="protein sequence ID" value="KAJ0970807.1"/>
    <property type="molecule type" value="Genomic_DNA"/>
</dbReference>
<dbReference type="GO" id="GO:0006261">
    <property type="term" value="P:DNA-templated DNA replication"/>
    <property type="evidence" value="ECO:0007669"/>
    <property type="project" value="TreeGrafter"/>
</dbReference>
<dbReference type="FunFam" id="1.10.8.60:FF:000030">
    <property type="entry name" value="replication factor C subunit 3"/>
    <property type="match status" value="1"/>
</dbReference>
<evidence type="ECO:0008006" key="4">
    <source>
        <dbReference type="Google" id="ProtNLM"/>
    </source>
</evidence>
<name>A0A9D5CCS1_9LILI</name>
<sequence length="566" mass="63620">MASPDTAPVRRSSSESAIPSAPPLRTLPLPSSSSNAGLTEGQLRDHDRRTNSSFFPAPSPYYLRSHGLSPGRESLASARSISSAITGKLHLWGAACFFSRREDRAPLADPGSLPPGVGASGLTGTSATPVVGPDAKPLRERDTKPKIGAIDGLLAAGEEKNKKPPPKEIEFVWAYKYRPRTLKEFICNRNRAEELHRMVKTQECCHFIFEGPPGVGKKTMVLAFLREAFGPEKMKMKNELKRIELKGEHVGSIDLNVRKSSQHIEVNLSESRGYEKHVIMTLINEFHIPSDQPVPCDQSNCRAIVLHEADKISNDAQHYVRWLMDKYNKGCNKLFFCCSDASKLQPIKHLCKIINLKPPSDKEIVEVLEFIADREGVVLPHHLAEIIAKNSKHNLRQAIRSFEASWKSYHQLGEIQDILTGWEVDIANIARNIIEEQSPKQLYTIRGKLKNLIEHDVSPAFIFNTLVSELKKHLDEHFQLKVVALYQEYNIWDNNGQILNKEKAVGFSGELNEDSAGKRLHDRKKNVQHFMRIEEFTAKFMSFYKAFITKNNGETSNKCPSGPSMA</sequence>
<dbReference type="GO" id="GO:0003677">
    <property type="term" value="F:DNA binding"/>
    <property type="evidence" value="ECO:0007669"/>
    <property type="project" value="InterPro"/>
</dbReference>
<dbReference type="Gene3D" id="3.40.50.300">
    <property type="entry name" value="P-loop containing nucleotide triphosphate hydrolases"/>
    <property type="match status" value="1"/>
</dbReference>
<feature type="compositionally biased region" description="Low complexity" evidence="1">
    <location>
        <begin position="14"/>
        <end position="34"/>
    </location>
</feature>
<reference evidence="2" key="2">
    <citation type="journal article" date="2022" name="Hortic Res">
        <title>The genome of Dioscorea zingiberensis sheds light on the biosynthesis, origin and evolution of the medicinally important diosgenin saponins.</title>
        <authorList>
            <person name="Li Y."/>
            <person name="Tan C."/>
            <person name="Li Z."/>
            <person name="Guo J."/>
            <person name="Li S."/>
            <person name="Chen X."/>
            <person name="Wang C."/>
            <person name="Dai X."/>
            <person name="Yang H."/>
            <person name="Song W."/>
            <person name="Hou L."/>
            <person name="Xu J."/>
            <person name="Tong Z."/>
            <person name="Xu A."/>
            <person name="Yuan X."/>
            <person name="Wang W."/>
            <person name="Yang Q."/>
            <person name="Chen L."/>
            <person name="Sun Z."/>
            <person name="Wang K."/>
            <person name="Pan B."/>
            <person name="Chen J."/>
            <person name="Bao Y."/>
            <person name="Liu F."/>
            <person name="Qi X."/>
            <person name="Gang D.R."/>
            <person name="Wen J."/>
            <person name="Li J."/>
        </authorList>
    </citation>
    <scope>NUCLEOTIDE SEQUENCE</scope>
    <source>
        <strain evidence="2">Dzin_1.0</strain>
    </source>
</reference>
<dbReference type="Proteomes" id="UP001085076">
    <property type="component" value="Miscellaneous, Linkage group lg05"/>
</dbReference>
<dbReference type="SUPFAM" id="SSF48019">
    <property type="entry name" value="post-AAA+ oligomerization domain-like"/>
    <property type="match status" value="1"/>
</dbReference>
<dbReference type="InterPro" id="IPR050238">
    <property type="entry name" value="DNA_Rep/Repair_Clamp_Loader"/>
</dbReference>
<dbReference type="InterPro" id="IPR008921">
    <property type="entry name" value="DNA_pol3_clamp-load_cplx_C"/>
</dbReference>
<dbReference type="GO" id="GO:0006281">
    <property type="term" value="P:DNA repair"/>
    <property type="evidence" value="ECO:0007669"/>
    <property type="project" value="TreeGrafter"/>
</dbReference>
<dbReference type="GO" id="GO:0005634">
    <property type="term" value="C:nucleus"/>
    <property type="evidence" value="ECO:0007669"/>
    <property type="project" value="TreeGrafter"/>
</dbReference>
<dbReference type="PANTHER" id="PTHR11669">
    <property type="entry name" value="REPLICATION FACTOR C / DNA POLYMERASE III GAMMA-TAU SUBUNIT"/>
    <property type="match status" value="1"/>
</dbReference>
<gene>
    <name evidence="2" type="ORF">J5N97_018766</name>
</gene>
<evidence type="ECO:0000256" key="1">
    <source>
        <dbReference type="SAM" id="MobiDB-lite"/>
    </source>
</evidence>
<evidence type="ECO:0000313" key="2">
    <source>
        <dbReference type="EMBL" id="KAJ0970807.1"/>
    </source>
</evidence>